<dbReference type="RefSeq" id="WP_006802996.1">
    <property type="nucleotide sequence ID" value="NZ_CABKOI010000019.1"/>
</dbReference>
<keyword evidence="5 11" id="KW-0808">Transferase</keyword>
<feature type="binding site" evidence="11">
    <location>
        <begin position="14"/>
        <end position="19"/>
    </location>
    <ligand>
        <name>substrate</name>
    </ligand>
</feature>
<dbReference type="EC" id="2.5.1.75" evidence="11"/>
<keyword evidence="7 11" id="KW-0547">Nucleotide-binding</keyword>
<dbReference type="GeneID" id="97290591"/>
<dbReference type="InterPro" id="IPR039657">
    <property type="entry name" value="Dimethylallyltransferase"/>
</dbReference>
<dbReference type="Pfam" id="PF01715">
    <property type="entry name" value="IPPT"/>
    <property type="match status" value="1"/>
</dbReference>
<keyword evidence="9 11" id="KW-0460">Magnesium</keyword>
<dbReference type="STRING" id="556267.HWAG_01300"/>
<evidence type="ECO:0000256" key="10">
    <source>
        <dbReference type="ARBA" id="ARBA00049563"/>
    </source>
</evidence>
<evidence type="ECO:0000256" key="9">
    <source>
        <dbReference type="ARBA" id="ARBA00022842"/>
    </source>
</evidence>
<comment type="caution">
    <text evidence="15">The sequence shown here is derived from an EMBL/GenBank/DDBJ whole genome shotgun (WGS) entry which is preliminary data.</text>
</comment>
<evidence type="ECO:0000256" key="5">
    <source>
        <dbReference type="ARBA" id="ARBA00022679"/>
    </source>
</evidence>
<evidence type="ECO:0000256" key="7">
    <source>
        <dbReference type="ARBA" id="ARBA00022741"/>
    </source>
</evidence>
<dbReference type="GO" id="GO:0052381">
    <property type="term" value="F:tRNA dimethylallyltransferase activity"/>
    <property type="evidence" value="ECO:0007669"/>
    <property type="project" value="UniProtKB-UniRule"/>
</dbReference>
<dbReference type="GO" id="GO:0006400">
    <property type="term" value="P:tRNA modification"/>
    <property type="evidence" value="ECO:0007669"/>
    <property type="project" value="TreeGrafter"/>
</dbReference>
<dbReference type="Gene3D" id="1.10.20.140">
    <property type="match status" value="1"/>
</dbReference>
<sequence>MQHSVKTLAILGGSGSGKTALSLEIAKKFSCSILSLDSLSIYKKINIASAKPSVKERGEITHFGIDVLLPSQAQNVQNFIAEFKKAKEFCNKHNQPLLIVGGSSFYLKTLLNGISALPKHKSTTQEKIQNLGDLISQYAFLQKIDSNFANSLKPKDSYRIARALEIYFDTDCIPSVYFRENPPKPILRECEIFEIVLDREILRERIAYRTKTMLEQGLIVEVKDLIKHYGQAHQWAKSIGIKEVLAYQKGLLSLQGLEEQITIHTAQLAKRQRTFNKTQFAPHFCGGYLEVKVALERAL</sequence>
<dbReference type="AlphaFoldDB" id="A0A2N3PHH4"/>
<comment type="function">
    <text evidence="2 11 13">Catalyzes the transfer of a dimethylallyl group onto the adenine at position 37 in tRNAs that read codons beginning with uridine, leading to the formation of N6-(dimethylallyl)adenosine (i(6)A).</text>
</comment>
<dbReference type="PANTHER" id="PTHR11088">
    <property type="entry name" value="TRNA DIMETHYLALLYLTRANSFERASE"/>
    <property type="match status" value="1"/>
</dbReference>
<dbReference type="InterPro" id="IPR018022">
    <property type="entry name" value="IPT"/>
</dbReference>
<evidence type="ECO:0000256" key="8">
    <source>
        <dbReference type="ARBA" id="ARBA00022840"/>
    </source>
</evidence>
<gene>
    <name evidence="11" type="primary">miaA</name>
    <name evidence="15" type="ORF">BCM31_07955</name>
</gene>
<feature type="binding site" evidence="11">
    <location>
        <begin position="12"/>
        <end position="19"/>
    </location>
    <ligand>
        <name>ATP</name>
        <dbReference type="ChEBI" id="CHEBI:30616"/>
    </ligand>
</feature>
<comment type="subunit">
    <text evidence="4 11">Monomer.</text>
</comment>
<keyword evidence="8 11" id="KW-0067">ATP-binding</keyword>
<evidence type="ECO:0000256" key="1">
    <source>
        <dbReference type="ARBA" id="ARBA00001946"/>
    </source>
</evidence>
<accession>A0A2N3PHH4</accession>
<evidence type="ECO:0000256" key="2">
    <source>
        <dbReference type="ARBA" id="ARBA00003213"/>
    </source>
</evidence>
<evidence type="ECO:0000256" key="14">
    <source>
        <dbReference type="RuleBase" id="RU003785"/>
    </source>
</evidence>
<dbReference type="NCBIfam" id="TIGR00174">
    <property type="entry name" value="miaA"/>
    <property type="match status" value="1"/>
</dbReference>
<dbReference type="HAMAP" id="MF_00185">
    <property type="entry name" value="IPP_trans"/>
    <property type="match status" value="1"/>
</dbReference>
<dbReference type="InterPro" id="IPR027417">
    <property type="entry name" value="P-loop_NTPase"/>
</dbReference>
<evidence type="ECO:0000313" key="15">
    <source>
        <dbReference type="EMBL" id="PKT79907.1"/>
    </source>
</evidence>
<evidence type="ECO:0000256" key="6">
    <source>
        <dbReference type="ARBA" id="ARBA00022694"/>
    </source>
</evidence>
<comment type="similarity">
    <text evidence="3 11 14">Belongs to the IPP transferase family.</text>
</comment>
<comment type="cofactor">
    <cofactor evidence="1 11">
        <name>Mg(2+)</name>
        <dbReference type="ChEBI" id="CHEBI:18420"/>
    </cofactor>
</comment>
<evidence type="ECO:0000256" key="13">
    <source>
        <dbReference type="RuleBase" id="RU003784"/>
    </source>
</evidence>
<evidence type="ECO:0000313" key="16">
    <source>
        <dbReference type="Proteomes" id="UP000233350"/>
    </source>
</evidence>
<reference evidence="15 16" key="1">
    <citation type="submission" date="2016-07" db="EMBL/GenBank/DDBJ databases">
        <title>Detection of Helicobacter winghamensis from caecal content of red fox (Vulpes vulpes).</title>
        <authorList>
            <person name="Zanoni R.G."/>
            <person name="Florio D."/>
            <person name="Caffara M."/>
            <person name="Renzi M."/>
            <person name="Parisi A."/>
            <person name="Pasquali F."/>
            <person name="Manfreda G."/>
        </authorList>
    </citation>
    <scope>NUCLEOTIDE SEQUENCE [LARGE SCALE GENOMIC DNA]</scope>
    <source>
        <strain evidence="15 16">295_13</strain>
    </source>
</reference>
<evidence type="ECO:0000256" key="3">
    <source>
        <dbReference type="ARBA" id="ARBA00005842"/>
    </source>
</evidence>
<name>A0A2N3PHH4_9HELI</name>
<evidence type="ECO:0000256" key="12">
    <source>
        <dbReference type="RuleBase" id="RU003783"/>
    </source>
</evidence>
<organism evidence="15 16">
    <name type="scientific">Helicobacter winghamensis</name>
    <dbReference type="NCBI Taxonomy" id="157268"/>
    <lineage>
        <taxon>Bacteria</taxon>
        <taxon>Pseudomonadati</taxon>
        <taxon>Campylobacterota</taxon>
        <taxon>Epsilonproteobacteria</taxon>
        <taxon>Campylobacterales</taxon>
        <taxon>Helicobacteraceae</taxon>
        <taxon>Helicobacter</taxon>
    </lineage>
</organism>
<dbReference type="Proteomes" id="UP000233350">
    <property type="component" value="Unassembled WGS sequence"/>
</dbReference>
<comment type="catalytic activity">
    <reaction evidence="10 11 12">
        <text>adenosine(37) in tRNA + dimethylallyl diphosphate = N(6)-dimethylallyladenosine(37) in tRNA + diphosphate</text>
        <dbReference type="Rhea" id="RHEA:26482"/>
        <dbReference type="Rhea" id="RHEA-COMP:10162"/>
        <dbReference type="Rhea" id="RHEA-COMP:10375"/>
        <dbReference type="ChEBI" id="CHEBI:33019"/>
        <dbReference type="ChEBI" id="CHEBI:57623"/>
        <dbReference type="ChEBI" id="CHEBI:74411"/>
        <dbReference type="ChEBI" id="CHEBI:74415"/>
        <dbReference type="EC" id="2.5.1.75"/>
    </reaction>
</comment>
<evidence type="ECO:0000256" key="11">
    <source>
        <dbReference type="HAMAP-Rule" id="MF_00185"/>
    </source>
</evidence>
<proteinExistence type="inferred from homology"/>
<dbReference type="SUPFAM" id="SSF52540">
    <property type="entry name" value="P-loop containing nucleoside triphosphate hydrolases"/>
    <property type="match status" value="2"/>
</dbReference>
<keyword evidence="6 11" id="KW-0819">tRNA processing</keyword>
<protein>
    <recommendedName>
        <fullName evidence="11">tRNA dimethylallyltransferase</fullName>
        <ecNumber evidence="11">2.5.1.75</ecNumber>
    </recommendedName>
    <alternativeName>
        <fullName evidence="11">Dimethylallyl diphosphate:tRNA dimethylallyltransferase</fullName>
        <shortName evidence="11">DMAPP:tRNA dimethylallyltransferase</shortName>
        <shortName evidence="11">DMATase</shortName>
    </alternativeName>
    <alternativeName>
        <fullName evidence="11">Isopentenyl-diphosphate:tRNA isopentenyltransferase</fullName>
        <shortName evidence="11">IPP transferase</shortName>
        <shortName evidence="11">IPPT</shortName>
        <shortName evidence="11">IPTase</shortName>
    </alternativeName>
</protein>
<keyword evidence="16" id="KW-1185">Reference proteome</keyword>
<dbReference type="GO" id="GO:0005524">
    <property type="term" value="F:ATP binding"/>
    <property type="evidence" value="ECO:0007669"/>
    <property type="project" value="UniProtKB-UniRule"/>
</dbReference>
<evidence type="ECO:0000256" key="4">
    <source>
        <dbReference type="ARBA" id="ARBA00011245"/>
    </source>
</evidence>
<dbReference type="EMBL" id="MBPK01000045">
    <property type="protein sequence ID" value="PKT79907.1"/>
    <property type="molecule type" value="Genomic_DNA"/>
</dbReference>
<dbReference type="Gene3D" id="3.40.50.300">
    <property type="entry name" value="P-loop containing nucleotide triphosphate hydrolases"/>
    <property type="match status" value="1"/>
</dbReference>
<dbReference type="PANTHER" id="PTHR11088:SF60">
    <property type="entry name" value="TRNA DIMETHYLALLYLTRANSFERASE"/>
    <property type="match status" value="1"/>
</dbReference>
<dbReference type="OrthoDB" id="9776390at2"/>
<feature type="region of interest" description="Interaction with substrate tRNA" evidence="11">
    <location>
        <begin position="37"/>
        <end position="40"/>
    </location>
</feature>
<feature type="site" description="Interaction with substrate tRNA" evidence="11">
    <location>
        <position position="103"/>
    </location>
</feature>
<comment type="caution">
    <text evidence="11">Lacks conserved residue(s) required for the propagation of feature annotation.</text>
</comment>